<sequence>MEEAVIVHEIAFSDIKDFLRFGTEKVVDSYDEEGRPIYAYKQ</sequence>
<proteinExistence type="predicted"/>
<keyword evidence="2" id="KW-1185">Reference proteome</keyword>
<gene>
    <name evidence="1" type="ORF">SAMN02746098_00851</name>
</gene>
<evidence type="ECO:0000313" key="1">
    <source>
        <dbReference type="EMBL" id="SHH37982.1"/>
    </source>
</evidence>
<dbReference type="AlphaFoldDB" id="A0A1M5SHA9"/>
<name>A0A1M5SHA9_9FIRM</name>
<evidence type="ECO:0000313" key="2">
    <source>
        <dbReference type="Proteomes" id="UP000183954"/>
    </source>
</evidence>
<reference evidence="2" key="1">
    <citation type="submission" date="2016-11" db="EMBL/GenBank/DDBJ databases">
        <authorList>
            <person name="Varghese N."/>
            <person name="Submissions S."/>
        </authorList>
    </citation>
    <scope>NUCLEOTIDE SEQUENCE [LARGE SCALE GENOMIC DNA]</scope>
    <source>
        <strain evidence="2">DSM 15449</strain>
    </source>
</reference>
<dbReference type="Proteomes" id="UP000183954">
    <property type="component" value="Unassembled WGS sequence"/>
</dbReference>
<organism evidence="1 2">
    <name type="scientific">Desulfosporosinus lacus DSM 15449</name>
    <dbReference type="NCBI Taxonomy" id="1121420"/>
    <lineage>
        <taxon>Bacteria</taxon>
        <taxon>Bacillati</taxon>
        <taxon>Bacillota</taxon>
        <taxon>Clostridia</taxon>
        <taxon>Eubacteriales</taxon>
        <taxon>Desulfitobacteriaceae</taxon>
        <taxon>Desulfosporosinus</taxon>
    </lineage>
</organism>
<dbReference type="EMBL" id="FQXJ01000003">
    <property type="protein sequence ID" value="SHH37982.1"/>
    <property type="molecule type" value="Genomic_DNA"/>
</dbReference>
<protein>
    <submittedName>
        <fullName evidence="1">Uncharacterized protein</fullName>
    </submittedName>
</protein>
<accession>A0A1M5SHA9</accession>